<dbReference type="Proteomes" id="UP000492821">
    <property type="component" value="Unassembled WGS sequence"/>
</dbReference>
<dbReference type="SUPFAM" id="SSF46579">
    <property type="entry name" value="Prefoldin"/>
    <property type="match status" value="1"/>
</dbReference>
<sequence length="130" mass="15230">MERAIQNKREQVREVGQNYAALYDETEEYMRVADICMAYLKDKKSRVMVNVADGVFTRASVASDAHVCIRLIDNLFAEMPMEQAITYCLKRIALLEERMKHQRRESQILQFQLNKLMLGAAKMARRKRNN</sequence>
<dbReference type="InterPro" id="IPR004127">
    <property type="entry name" value="Prefoldin_subunit_alpha"/>
</dbReference>
<dbReference type="InterPro" id="IPR009053">
    <property type="entry name" value="Prefoldin"/>
</dbReference>
<dbReference type="Pfam" id="PF02996">
    <property type="entry name" value="Prefoldin"/>
    <property type="match status" value="1"/>
</dbReference>
<accession>A0A7E4UPU2</accession>
<proteinExistence type="predicted"/>
<comment type="subunit">
    <text evidence="1">Heterohexamer of two PFD-alpha type and four PFD-beta type subunits.</text>
</comment>
<organism evidence="2 3">
    <name type="scientific">Panagrellus redivivus</name>
    <name type="common">Microworm</name>
    <dbReference type="NCBI Taxonomy" id="6233"/>
    <lineage>
        <taxon>Eukaryota</taxon>
        <taxon>Metazoa</taxon>
        <taxon>Ecdysozoa</taxon>
        <taxon>Nematoda</taxon>
        <taxon>Chromadorea</taxon>
        <taxon>Rhabditida</taxon>
        <taxon>Tylenchina</taxon>
        <taxon>Panagrolaimomorpha</taxon>
        <taxon>Panagrolaimoidea</taxon>
        <taxon>Panagrolaimidae</taxon>
        <taxon>Panagrellus</taxon>
    </lineage>
</organism>
<dbReference type="AlphaFoldDB" id="A0A7E4UPU2"/>
<protein>
    <submittedName>
        <fullName evidence="3">Four helix bundle protein</fullName>
    </submittedName>
</protein>
<dbReference type="Gene3D" id="1.10.287.370">
    <property type="match status" value="1"/>
</dbReference>
<name>A0A7E4UPU2_PANRE</name>
<keyword evidence="2" id="KW-1185">Reference proteome</keyword>
<evidence type="ECO:0000256" key="1">
    <source>
        <dbReference type="ARBA" id="ARBA00011695"/>
    </source>
</evidence>
<reference evidence="3" key="2">
    <citation type="submission" date="2020-10" db="UniProtKB">
        <authorList>
            <consortium name="WormBaseParasite"/>
        </authorList>
    </citation>
    <scope>IDENTIFICATION</scope>
</reference>
<dbReference type="WBParaSite" id="Pan_g11373.t1">
    <property type="protein sequence ID" value="Pan_g11373.t1"/>
    <property type="gene ID" value="Pan_g11373"/>
</dbReference>
<evidence type="ECO:0000313" key="2">
    <source>
        <dbReference type="Proteomes" id="UP000492821"/>
    </source>
</evidence>
<evidence type="ECO:0000313" key="3">
    <source>
        <dbReference type="WBParaSite" id="Pan_g11373.t1"/>
    </source>
</evidence>
<reference evidence="2" key="1">
    <citation type="journal article" date="2013" name="Genetics">
        <title>The draft genome and transcriptome of Panagrellus redivivus are shaped by the harsh demands of a free-living lifestyle.</title>
        <authorList>
            <person name="Srinivasan J."/>
            <person name="Dillman A.R."/>
            <person name="Macchietto M.G."/>
            <person name="Heikkinen L."/>
            <person name="Lakso M."/>
            <person name="Fracchia K.M."/>
            <person name="Antoshechkin I."/>
            <person name="Mortazavi A."/>
            <person name="Wong G."/>
            <person name="Sternberg P.W."/>
        </authorList>
    </citation>
    <scope>NUCLEOTIDE SEQUENCE [LARGE SCALE GENOMIC DNA]</scope>
    <source>
        <strain evidence="2">MT8872</strain>
    </source>
</reference>